<keyword evidence="1" id="KW-0812">Transmembrane</keyword>
<dbReference type="EMBL" id="AMQN01006178">
    <property type="status" value="NOT_ANNOTATED_CDS"/>
    <property type="molecule type" value="Genomic_DNA"/>
</dbReference>
<evidence type="ECO:0000256" key="1">
    <source>
        <dbReference type="SAM" id="Phobius"/>
    </source>
</evidence>
<accession>R7UUT3</accession>
<reference evidence="4" key="1">
    <citation type="submission" date="2012-12" db="EMBL/GenBank/DDBJ databases">
        <authorList>
            <person name="Hellsten U."/>
            <person name="Grimwood J."/>
            <person name="Chapman J.A."/>
            <person name="Shapiro H."/>
            <person name="Aerts A."/>
            <person name="Otillar R.P."/>
            <person name="Terry A.Y."/>
            <person name="Boore J.L."/>
            <person name="Simakov O."/>
            <person name="Marletaz F."/>
            <person name="Cho S.-J."/>
            <person name="Edsinger-Gonzales E."/>
            <person name="Havlak P."/>
            <person name="Kuo D.-H."/>
            <person name="Larsson T."/>
            <person name="Lv J."/>
            <person name="Arendt D."/>
            <person name="Savage R."/>
            <person name="Osoegawa K."/>
            <person name="de Jong P."/>
            <person name="Lindberg D.R."/>
            <person name="Seaver E.C."/>
            <person name="Weisblat D.A."/>
            <person name="Putnam N.H."/>
            <person name="Grigoriev I.V."/>
            <person name="Rokhsar D.S."/>
        </authorList>
    </citation>
    <scope>NUCLEOTIDE SEQUENCE</scope>
    <source>
        <strain evidence="4">I ESC-2004</strain>
    </source>
</reference>
<reference evidence="2 4" key="2">
    <citation type="journal article" date="2013" name="Nature">
        <title>Insights into bilaterian evolution from three spiralian genomes.</title>
        <authorList>
            <person name="Simakov O."/>
            <person name="Marletaz F."/>
            <person name="Cho S.J."/>
            <person name="Edsinger-Gonzales E."/>
            <person name="Havlak P."/>
            <person name="Hellsten U."/>
            <person name="Kuo D.H."/>
            <person name="Larsson T."/>
            <person name="Lv J."/>
            <person name="Arendt D."/>
            <person name="Savage R."/>
            <person name="Osoegawa K."/>
            <person name="de Jong P."/>
            <person name="Grimwood J."/>
            <person name="Chapman J.A."/>
            <person name="Shapiro H."/>
            <person name="Aerts A."/>
            <person name="Otillar R.P."/>
            <person name="Terry A.Y."/>
            <person name="Boore J.L."/>
            <person name="Grigoriev I.V."/>
            <person name="Lindberg D.R."/>
            <person name="Seaver E.C."/>
            <person name="Weisblat D.A."/>
            <person name="Putnam N.H."/>
            <person name="Rokhsar D.S."/>
        </authorList>
    </citation>
    <scope>NUCLEOTIDE SEQUENCE</scope>
    <source>
        <strain evidence="2 4">I ESC-2004</strain>
    </source>
</reference>
<keyword evidence="4" id="KW-1185">Reference proteome</keyword>
<keyword evidence="1" id="KW-1133">Transmembrane helix</keyword>
<evidence type="ECO:0000313" key="3">
    <source>
        <dbReference type="EnsemblMetazoa" id="CapteP201968"/>
    </source>
</evidence>
<protein>
    <submittedName>
        <fullName evidence="2 3">Uncharacterized protein</fullName>
    </submittedName>
</protein>
<proteinExistence type="predicted"/>
<evidence type="ECO:0000313" key="2">
    <source>
        <dbReference type="EMBL" id="ELU09918.1"/>
    </source>
</evidence>
<reference evidence="3" key="3">
    <citation type="submission" date="2015-06" db="UniProtKB">
        <authorList>
            <consortium name="EnsemblMetazoa"/>
        </authorList>
    </citation>
    <scope>IDENTIFICATION</scope>
</reference>
<evidence type="ECO:0000313" key="4">
    <source>
        <dbReference type="Proteomes" id="UP000014760"/>
    </source>
</evidence>
<keyword evidence="1" id="KW-0472">Membrane</keyword>
<gene>
    <name evidence="2" type="ORF">CAPTEDRAFT_201968</name>
</gene>
<feature type="transmembrane region" description="Helical" evidence="1">
    <location>
        <begin position="127"/>
        <end position="150"/>
    </location>
</feature>
<dbReference type="AlphaFoldDB" id="R7UUT3"/>
<dbReference type="EnsemblMetazoa" id="CapteT201968">
    <property type="protein sequence ID" value="CapteP201968"/>
    <property type="gene ID" value="CapteG201968"/>
</dbReference>
<sequence>MGALKNAMRYTFMVVNGILWLLSLVLIMFLMVKSVESMIELNLLLGNTAIAIILFIQGCFVFTVAEQHLGEHRRKPAKRLPVRKYGSQVPISCYNASEIGNVTYYTPWTETCSAKIGDNPGGTLLTLLFGVETCVMLCNVVGVVSGAYVLKKLIKRKETASGTDSSRSTALKSKPKQKYRFVRGPINLGREYSDLEKS</sequence>
<organism evidence="2">
    <name type="scientific">Capitella teleta</name>
    <name type="common">Polychaete worm</name>
    <dbReference type="NCBI Taxonomy" id="283909"/>
    <lineage>
        <taxon>Eukaryota</taxon>
        <taxon>Metazoa</taxon>
        <taxon>Spiralia</taxon>
        <taxon>Lophotrochozoa</taxon>
        <taxon>Annelida</taxon>
        <taxon>Polychaeta</taxon>
        <taxon>Sedentaria</taxon>
        <taxon>Scolecida</taxon>
        <taxon>Capitellidae</taxon>
        <taxon>Capitella</taxon>
    </lineage>
</organism>
<feature type="transmembrane region" description="Helical" evidence="1">
    <location>
        <begin position="44"/>
        <end position="65"/>
    </location>
</feature>
<dbReference type="HOGENOM" id="CLU_1379292_0_0_1"/>
<dbReference type="EMBL" id="KB297790">
    <property type="protein sequence ID" value="ELU09918.1"/>
    <property type="molecule type" value="Genomic_DNA"/>
</dbReference>
<feature type="transmembrane region" description="Helical" evidence="1">
    <location>
        <begin position="12"/>
        <end position="32"/>
    </location>
</feature>
<dbReference type="Proteomes" id="UP000014760">
    <property type="component" value="Unassembled WGS sequence"/>
</dbReference>
<name>R7UUT3_CAPTE</name>